<organism evidence="2 3">
    <name type="scientific">Acinetobacter johnsonii</name>
    <dbReference type="NCBI Taxonomy" id="40214"/>
    <lineage>
        <taxon>Bacteria</taxon>
        <taxon>Pseudomonadati</taxon>
        <taxon>Pseudomonadota</taxon>
        <taxon>Gammaproteobacteria</taxon>
        <taxon>Moraxellales</taxon>
        <taxon>Moraxellaceae</taxon>
        <taxon>Acinetobacter</taxon>
    </lineage>
</organism>
<sequence>MEIIIFFFTLVFSSGLVKFFSKKIGWNVSWLLPIVLGFVIAVLATVFFSMSQKKIQVTEDTVQVTANPINTVAHKSALNEELSNFEAYEFAQELYKKIESDEKFIEDAFELKEYNTLSKYVSTDWIEYTEQPHRFYPKAQVTYGSKYFPEGKSVAPYTACDTAFRDLYIYASAMQHLILEDTATFRKILRQEQEDYLKSKSRCKKRVDMTYEQALAADENE</sequence>
<evidence type="ECO:0000256" key="1">
    <source>
        <dbReference type="SAM" id="Phobius"/>
    </source>
</evidence>
<feature type="transmembrane region" description="Helical" evidence="1">
    <location>
        <begin position="29"/>
        <end position="48"/>
    </location>
</feature>
<reference evidence="2" key="1">
    <citation type="submission" date="2022-09" db="EMBL/GenBank/DDBJ databases">
        <title>Intensive care unit water sources are persistently colonized with multi-drug resistant bacteria and are the site of extensive horizontal gene transfer of antibiotic resistance genes.</title>
        <authorList>
            <person name="Diorio-Toth L."/>
        </authorList>
    </citation>
    <scope>NUCLEOTIDE SEQUENCE</scope>
    <source>
        <strain evidence="2">GD03725</strain>
    </source>
</reference>
<dbReference type="AlphaFoldDB" id="A0AA42QMZ3"/>
<protein>
    <submittedName>
        <fullName evidence="2">Uncharacterized protein</fullName>
    </submittedName>
</protein>
<keyword evidence="1" id="KW-0472">Membrane</keyword>
<gene>
    <name evidence="2" type="ORF">N5I27_03830</name>
</gene>
<evidence type="ECO:0000313" key="3">
    <source>
        <dbReference type="Proteomes" id="UP001161567"/>
    </source>
</evidence>
<accession>A0AA42QMZ3</accession>
<proteinExistence type="predicted"/>
<comment type="caution">
    <text evidence="2">The sequence shown here is derived from an EMBL/GenBank/DDBJ whole genome shotgun (WGS) entry which is preliminary data.</text>
</comment>
<dbReference type="RefSeq" id="WP_279746449.1">
    <property type="nucleotide sequence ID" value="NZ_JAOCIL010000001.1"/>
</dbReference>
<keyword evidence="1" id="KW-1133">Transmembrane helix</keyword>
<keyword evidence="1" id="KW-0812">Transmembrane</keyword>
<evidence type="ECO:0000313" key="2">
    <source>
        <dbReference type="EMBL" id="MDH1437555.1"/>
    </source>
</evidence>
<dbReference type="PROSITE" id="PS00430">
    <property type="entry name" value="TONB_DEPENDENT_REC_1"/>
    <property type="match status" value="1"/>
</dbReference>
<dbReference type="Proteomes" id="UP001161567">
    <property type="component" value="Unassembled WGS sequence"/>
</dbReference>
<dbReference type="InterPro" id="IPR010916">
    <property type="entry name" value="TonB_box_CS"/>
</dbReference>
<dbReference type="EMBL" id="JAOCIL010000001">
    <property type="protein sequence ID" value="MDH1437555.1"/>
    <property type="molecule type" value="Genomic_DNA"/>
</dbReference>
<name>A0AA42QMZ3_ACIJO</name>